<dbReference type="InterPro" id="IPR008266">
    <property type="entry name" value="Tyr_kinase_AS"/>
</dbReference>
<dbReference type="SUPFAM" id="SSF48452">
    <property type="entry name" value="TPR-like"/>
    <property type="match status" value="1"/>
</dbReference>
<dbReference type="InterPro" id="IPR036457">
    <property type="entry name" value="PPM-type-like_dom_sf"/>
</dbReference>
<dbReference type="InterPro" id="IPR053159">
    <property type="entry name" value="Hybrid_Histidine_Kinase"/>
</dbReference>
<dbReference type="Gene3D" id="3.40.50.300">
    <property type="entry name" value="P-loop containing nucleotide triphosphate hydrolases"/>
    <property type="match status" value="1"/>
</dbReference>
<evidence type="ECO:0000259" key="2">
    <source>
        <dbReference type="PROSITE" id="PS50011"/>
    </source>
</evidence>
<dbReference type="SUPFAM" id="SSF55781">
    <property type="entry name" value="GAF domain-like"/>
    <property type="match status" value="1"/>
</dbReference>
<organism evidence="3">
    <name type="scientific">Leptolyngbya boryana CZ1</name>
    <dbReference type="NCBI Taxonomy" id="3060204"/>
    <lineage>
        <taxon>Bacteria</taxon>
        <taxon>Bacillati</taxon>
        <taxon>Cyanobacteriota</taxon>
        <taxon>Cyanophyceae</taxon>
        <taxon>Leptolyngbyales</taxon>
        <taxon>Leptolyngbyaceae</taxon>
        <taxon>Leptolyngbya group</taxon>
        <taxon>Leptolyngbya</taxon>
    </lineage>
</organism>
<dbReference type="SMART" id="SM00065">
    <property type="entry name" value="GAF"/>
    <property type="match status" value="1"/>
</dbReference>
<dbReference type="InterPro" id="IPR029016">
    <property type="entry name" value="GAF-like_dom_sf"/>
</dbReference>
<dbReference type="Gene3D" id="1.10.510.10">
    <property type="entry name" value="Transferase(Phosphotransferase) domain 1"/>
    <property type="match status" value="1"/>
</dbReference>
<dbReference type="Pfam" id="PF13191">
    <property type="entry name" value="AAA_16"/>
    <property type="match status" value="1"/>
</dbReference>
<dbReference type="PROSITE" id="PS00109">
    <property type="entry name" value="PROTEIN_KINASE_TYR"/>
    <property type="match status" value="1"/>
</dbReference>
<dbReference type="Pfam" id="PF00069">
    <property type="entry name" value="Pkinase"/>
    <property type="match status" value="1"/>
</dbReference>
<accession>A0AA97AR69</accession>
<dbReference type="InterPro" id="IPR000719">
    <property type="entry name" value="Prot_kinase_dom"/>
</dbReference>
<reference evidence="3" key="1">
    <citation type="journal article" date="2023" name="Plants (Basel)">
        <title>Genomic Analysis of Leptolyngbya boryana CZ1 Reveals Efficient Carbon Fixation Modules.</title>
        <authorList>
            <person name="Bai X."/>
            <person name="Wang H."/>
            <person name="Cheng W."/>
            <person name="Wang J."/>
            <person name="Ma M."/>
            <person name="Hu H."/>
            <person name="Song Z."/>
            <person name="Ma H."/>
            <person name="Fan Y."/>
            <person name="Du C."/>
            <person name="Xu J."/>
        </authorList>
    </citation>
    <scope>NUCLEOTIDE SEQUENCE</scope>
    <source>
        <strain evidence="3">CZ1</strain>
    </source>
</reference>
<feature type="coiled-coil region" evidence="1">
    <location>
        <begin position="1486"/>
        <end position="1520"/>
    </location>
</feature>
<dbReference type="Gene3D" id="3.60.40.10">
    <property type="entry name" value="PPM-type phosphatase domain"/>
    <property type="match status" value="1"/>
</dbReference>
<dbReference type="SUPFAM" id="SSF81606">
    <property type="entry name" value="PP2C-like"/>
    <property type="match status" value="1"/>
</dbReference>
<dbReference type="InterPro" id="IPR001932">
    <property type="entry name" value="PPM-type_phosphatase-like_dom"/>
</dbReference>
<dbReference type="Pfam" id="PF01590">
    <property type="entry name" value="GAF"/>
    <property type="match status" value="1"/>
</dbReference>
<protein>
    <submittedName>
        <fullName evidence="3">AAA family ATPase</fullName>
    </submittedName>
</protein>
<evidence type="ECO:0000256" key="1">
    <source>
        <dbReference type="SAM" id="Coils"/>
    </source>
</evidence>
<evidence type="ECO:0000313" key="3">
    <source>
        <dbReference type="EMBL" id="WNZ43930.1"/>
    </source>
</evidence>
<dbReference type="PANTHER" id="PTHR43642:SF1">
    <property type="entry name" value="HYBRID SIGNAL TRANSDUCTION HISTIDINE KINASE G"/>
    <property type="match status" value="1"/>
</dbReference>
<sequence length="1766" mass="197522">MIMISGYEVLSTLYEGSRSLVYRGQRSDDQQPLILKVMQAEYPSLEELGRYRLEYDIITQLKGSGVAAAYDLIPHQNGLALVLEDFGGESLHQVMQKRRFNLVEFLELAIALTEILGQVHAANVIHKDISPANIVLNLASKQVKLIDFGNATVLSRENPSIRSPNVLEGTLPYLSPEQTGRMNRALDYRTDFYSLGATLYELLTGIPPFAVTDAMELIHCHLAKQPEPPHLIRPEIPVMVSQIILKLLAKNAEDRYQSAYGIKADLQHCLEQVRQGQPIAPFVLGQQDASGKFHIPQKLYGRESEVSILLAGFDRVVTSAHHKSELMLVSGYSGIGKSALVYEIHKPITRKKGYFISGKYDQFQRSVPYSALIQAFQDLIRQLLTESIEQIDRWRLQLLNALGNNGQIVIDVIPDVELIIGKQILPPELGPREAQNRFNLVFQKFIKVFTQSEHPLAIFLDDLQWADSASLKLISLLMTAPDSQFLFLVGAYRSNEVNAVHPLTIALNEMQKANVIASRIELSPLDLTTITQLVTDTFNRSSEQAAPLAEVVLQVTGGNPFFINEFLKSLYEDGLLNFDEQQGCWQWDLVQLRAAQVPDNIVQLMTGKLQKLSERAQRALKLAACIGNQFDSRTLAIISESSPAMLAHDLRQGVQEGLILPLGENYKFANLEQVSDDLVIVFKFLHDRVQQAAYSLIPEAEKQAIHRAIGQLLLAHTDPEKREDRIFDIVNQLNIGINLISDPIQRDQLAALNLTAGKKAKDSAAYETAIRYLLTGIDLLGPASWKRQYELMLALHEEAAESAYLNGDFTETERLVEQIIHHAKTVLDCVKAYQARAAAYTAQNNLQAALDTIVSAMKRLGEPLPRNPSRLRVGLELLHTRFWIVGRHSLAQLEALPPMTDPYKLAAVQLLGSAALASINVAPLLVAILALRVVNLVVRYGSSSSSSVQGLAYGVMLRAGLEDIDGAYRFSQVSLRILSRFNDRIYRTMTIVAYESCIRHWKEPLRLSLPVLLSTHQEGLELGNQEFASIAAQVYCIHRLLVGEPLSDVAAGFQEYIAQFLRFKQEAIVYQTQPWHQLVLNLQGGAAAPDRLIGAAFNEDEMLPVFIENRLGIPTFYTYIARSIWLYYSGDYMGAFQSAKLAEPLQESAPVTPAYASRFFYSSLACLALCSTRSKAAQRKYLRQVARHQRKAKRWAKFCPENYQHRYDLVEAEWFRIKGKYAEAVEFYDRAIAGAKAQDYTHEAALANELAAKFFLSLNKEKLAQPYFLEARHLYLRWGATVKVAQLDTYYPQLRDRTISDATTSISRSSKTSGRSLGQALDLDTVIQAAQAISGEIVLDQLLEKLLQLAIENAGAQKGALLLTDGNELRIEAEGQIDRDPAIVVQAQLLNAAQIPLSIINYVQRTRENVVLRDAANEGLFTVDPYILQTQPRSILCSPILNQGNLMGILYLENSLATDTFTPERLTVLNVLSAQAAISLENASFYRTLEQKVEDRTAQLAQANQEIMLLNQRLQSENLRMSAELDVTRQLQRIILPKEAELSQISGLEIAGFMEPADEVGGDYYDVLQNNGLVKIGIGDVTGHGLESGILMLMVQTAVRTLLINQEKDSARFLSTLNQVIYENVQRMNSDRNLTLSLIDYQAGRLRLSGQHEEVLIVRANGSIERMKTGDLGFPIGLVQDISEFVSYLEVQLQSEDGLVLYTDGITEAANLADELYGLDQLCQVVSQHWSLPVQEIRQAVIDDVRRHIGQQKIFDDITLLVIKQK</sequence>
<gene>
    <name evidence="3" type="ORF">Q2T42_19015</name>
</gene>
<dbReference type="InterPro" id="IPR027417">
    <property type="entry name" value="P-loop_NTPase"/>
</dbReference>
<dbReference type="SMART" id="SM00331">
    <property type="entry name" value="PP2C_SIG"/>
    <property type="match status" value="1"/>
</dbReference>
<dbReference type="EMBL" id="CP130144">
    <property type="protein sequence ID" value="WNZ43930.1"/>
    <property type="molecule type" value="Genomic_DNA"/>
</dbReference>
<reference evidence="3" key="2">
    <citation type="submission" date="2023-07" db="EMBL/GenBank/DDBJ databases">
        <authorList>
            <person name="Bai X.-H."/>
            <person name="Wang H.-H."/>
            <person name="Wang J."/>
            <person name="Ma M.-Y."/>
            <person name="Hu H.-H."/>
            <person name="Song Z.-L."/>
            <person name="Ma H.-G."/>
            <person name="Fan Y."/>
            <person name="Du C.-Y."/>
            <person name="Xu J.-C."/>
        </authorList>
    </citation>
    <scope>NUCLEOTIDE SEQUENCE</scope>
    <source>
        <strain evidence="3">CZ1</strain>
    </source>
</reference>
<dbReference type="InterPro" id="IPR003018">
    <property type="entry name" value="GAF"/>
</dbReference>
<dbReference type="SUPFAM" id="SSF52540">
    <property type="entry name" value="P-loop containing nucleoside triphosphate hydrolases"/>
    <property type="match status" value="1"/>
</dbReference>
<dbReference type="RefSeq" id="WP_316426112.1">
    <property type="nucleotide sequence ID" value="NZ_CP130144.1"/>
</dbReference>
<keyword evidence="1" id="KW-0175">Coiled coil</keyword>
<dbReference type="GO" id="GO:0004672">
    <property type="term" value="F:protein kinase activity"/>
    <property type="evidence" value="ECO:0007669"/>
    <property type="project" value="InterPro"/>
</dbReference>
<dbReference type="SUPFAM" id="SSF56112">
    <property type="entry name" value="Protein kinase-like (PK-like)"/>
    <property type="match status" value="1"/>
</dbReference>
<dbReference type="InterPro" id="IPR011009">
    <property type="entry name" value="Kinase-like_dom_sf"/>
</dbReference>
<dbReference type="PROSITE" id="PS50011">
    <property type="entry name" value="PROTEIN_KINASE_DOM"/>
    <property type="match status" value="1"/>
</dbReference>
<name>A0AA97AR69_LEPBY</name>
<dbReference type="InterPro" id="IPR011990">
    <property type="entry name" value="TPR-like_helical_dom_sf"/>
</dbReference>
<dbReference type="InterPro" id="IPR041664">
    <property type="entry name" value="AAA_16"/>
</dbReference>
<dbReference type="Gene3D" id="3.30.450.40">
    <property type="match status" value="1"/>
</dbReference>
<feature type="domain" description="Protein kinase" evidence="2">
    <location>
        <begin position="7"/>
        <end position="283"/>
    </location>
</feature>
<dbReference type="Pfam" id="PF07228">
    <property type="entry name" value="SpoIIE"/>
    <property type="match status" value="1"/>
</dbReference>
<dbReference type="GO" id="GO:0005524">
    <property type="term" value="F:ATP binding"/>
    <property type="evidence" value="ECO:0007669"/>
    <property type="project" value="InterPro"/>
</dbReference>
<proteinExistence type="predicted"/>
<dbReference type="PANTHER" id="PTHR43642">
    <property type="entry name" value="HYBRID SIGNAL TRANSDUCTION HISTIDINE KINASE G"/>
    <property type="match status" value="1"/>
</dbReference>
<dbReference type="CDD" id="cd14014">
    <property type="entry name" value="STKc_PknB_like"/>
    <property type="match status" value="1"/>
</dbReference>